<dbReference type="OrthoDB" id="9788148at2"/>
<dbReference type="InterPro" id="IPR045864">
    <property type="entry name" value="aa-tRNA-synth_II/BPL/LPL"/>
</dbReference>
<evidence type="ECO:0000313" key="9">
    <source>
        <dbReference type="EMBL" id="PWE87977.1"/>
    </source>
</evidence>
<dbReference type="Pfam" id="PF21948">
    <property type="entry name" value="LplA-B_cat"/>
    <property type="match status" value="1"/>
</dbReference>
<dbReference type="Pfam" id="PF10437">
    <property type="entry name" value="Lip_prot_lig_C"/>
    <property type="match status" value="1"/>
</dbReference>
<dbReference type="GO" id="GO:0016979">
    <property type="term" value="F:lipoate-protein ligase activity"/>
    <property type="evidence" value="ECO:0007669"/>
    <property type="project" value="UniProtKB-EC"/>
</dbReference>
<evidence type="ECO:0000256" key="1">
    <source>
        <dbReference type="ARBA" id="ARBA00005085"/>
    </source>
</evidence>
<dbReference type="GO" id="GO:0009249">
    <property type="term" value="P:protein lipoylation"/>
    <property type="evidence" value="ECO:0007669"/>
    <property type="project" value="InterPro"/>
</dbReference>
<evidence type="ECO:0000256" key="2">
    <source>
        <dbReference type="ARBA" id="ARBA00005124"/>
    </source>
</evidence>
<organism evidence="9 10">
    <name type="scientific">Eubacterium ramulus</name>
    <dbReference type="NCBI Taxonomy" id="39490"/>
    <lineage>
        <taxon>Bacteria</taxon>
        <taxon>Bacillati</taxon>
        <taxon>Bacillota</taxon>
        <taxon>Clostridia</taxon>
        <taxon>Eubacteriales</taxon>
        <taxon>Eubacteriaceae</taxon>
        <taxon>Eubacterium</taxon>
    </lineage>
</organism>
<comment type="pathway">
    <text evidence="1">Protein modification; protein lipoylation via exogenous pathway; protein N(6)-(lipoyl)lysine from lipoate: step 2/2.</text>
</comment>
<dbReference type="Proteomes" id="UP000245288">
    <property type="component" value="Unassembled WGS sequence"/>
</dbReference>
<feature type="domain" description="BPL/LPL catalytic" evidence="8">
    <location>
        <begin position="30"/>
        <end position="217"/>
    </location>
</feature>
<dbReference type="Gene3D" id="3.30.930.10">
    <property type="entry name" value="Bira Bifunctional Protein, Domain 2"/>
    <property type="match status" value="1"/>
</dbReference>
<protein>
    <recommendedName>
        <fullName evidence="3">lipoate--protein ligase</fullName>
        <ecNumber evidence="3">6.3.1.20</ecNumber>
    </recommendedName>
</protein>
<dbReference type="CDD" id="cd16443">
    <property type="entry name" value="LplA"/>
    <property type="match status" value="1"/>
</dbReference>
<dbReference type="GO" id="GO:0005737">
    <property type="term" value="C:cytoplasm"/>
    <property type="evidence" value="ECO:0007669"/>
    <property type="project" value="TreeGrafter"/>
</dbReference>
<proteinExistence type="predicted"/>
<gene>
    <name evidence="9" type="ORF">LG34_00560</name>
</gene>
<dbReference type="NCBIfam" id="TIGR00545">
    <property type="entry name" value="lipoyltrans"/>
    <property type="match status" value="1"/>
</dbReference>
<name>A0A2V1JSY8_EUBRA</name>
<dbReference type="InterPro" id="IPR004143">
    <property type="entry name" value="BPL_LPL_catalytic"/>
</dbReference>
<evidence type="ECO:0000256" key="6">
    <source>
        <dbReference type="ARBA" id="ARBA00022840"/>
    </source>
</evidence>
<dbReference type="AlphaFoldDB" id="A0A2V1JSY8"/>
<sequence length="333" mass="38142">MGKKVVFIESNSNDPRFNLALEQYVFDEMPNDREYFWLWQNHNTIVVGKHQNTAQEINQTYVREHGITVVRRLSGGGAVYHDMGNVNFTFIADTGDMETLNLHAFCTPVVNTLEQIGVKAEVSGRNDITIDGKKFSGNSQYIKHGRIMHHGTLMFDSDLSVVSKALQVSSDKYESKGFKSVKSRVTNIKPYAPADMDMETFKNILKQYMVQGEDVEIHHLSEEELKRIQQIQEERYNTWEWNYGASPEFSVQKKRRIEGCGQIEISMNVEHGCITAYRSFGDYFGNGDTEELQETLKGCSLQPEALAERLKDFDLESCYSHLDKDAFICLLTE</sequence>
<evidence type="ECO:0000313" key="10">
    <source>
        <dbReference type="Proteomes" id="UP000245288"/>
    </source>
</evidence>
<evidence type="ECO:0000256" key="5">
    <source>
        <dbReference type="ARBA" id="ARBA00022741"/>
    </source>
</evidence>
<evidence type="ECO:0000259" key="8">
    <source>
        <dbReference type="PROSITE" id="PS51733"/>
    </source>
</evidence>
<comment type="catalytic activity">
    <reaction evidence="7">
        <text>L-lysyl-[lipoyl-carrier protein] + (R)-lipoate + ATP = N(6)-[(R)-lipoyl]-L-lysyl-[lipoyl-carrier protein] + AMP + diphosphate + H(+)</text>
        <dbReference type="Rhea" id="RHEA:49288"/>
        <dbReference type="Rhea" id="RHEA-COMP:10500"/>
        <dbReference type="Rhea" id="RHEA-COMP:10502"/>
        <dbReference type="ChEBI" id="CHEBI:15378"/>
        <dbReference type="ChEBI" id="CHEBI:29969"/>
        <dbReference type="ChEBI" id="CHEBI:30616"/>
        <dbReference type="ChEBI" id="CHEBI:33019"/>
        <dbReference type="ChEBI" id="CHEBI:83088"/>
        <dbReference type="ChEBI" id="CHEBI:83099"/>
        <dbReference type="ChEBI" id="CHEBI:456215"/>
        <dbReference type="EC" id="6.3.1.20"/>
    </reaction>
</comment>
<dbReference type="RefSeq" id="WP_109214375.1">
    <property type="nucleotide sequence ID" value="NZ_CAJLEE010000008.1"/>
</dbReference>
<dbReference type="EMBL" id="JRFU01000008">
    <property type="protein sequence ID" value="PWE87977.1"/>
    <property type="molecule type" value="Genomic_DNA"/>
</dbReference>
<dbReference type="PANTHER" id="PTHR12561:SF3">
    <property type="entry name" value="LIPOYLTRANSFERASE 1, MITOCHONDRIAL"/>
    <property type="match status" value="1"/>
</dbReference>
<dbReference type="FunFam" id="3.30.930.10:FF:000072">
    <property type="entry name" value="Lipoate--protein ligase"/>
    <property type="match status" value="1"/>
</dbReference>
<evidence type="ECO:0000256" key="7">
    <source>
        <dbReference type="ARBA" id="ARBA00048037"/>
    </source>
</evidence>
<comment type="pathway">
    <text evidence="2">Protein modification; protein lipoylation via exogenous pathway; protein N(6)-(lipoyl)lysine from lipoate: step 1/2.</text>
</comment>
<dbReference type="GO" id="GO:0017118">
    <property type="term" value="F:lipoyltransferase activity"/>
    <property type="evidence" value="ECO:0007669"/>
    <property type="project" value="TreeGrafter"/>
</dbReference>
<reference evidence="9 10" key="1">
    <citation type="submission" date="2014-09" db="EMBL/GenBank/DDBJ databases">
        <title>Butyrate-producing bacteria isolated from human gut.</title>
        <authorList>
            <person name="Zhang Q."/>
            <person name="Zhao L."/>
        </authorList>
    </citation>
    <scope>NUCLEOTIDE SEQUENCE [LARGE SCALE GENOMIC DNA]</scope>
    <source>
        <strain evidence="9 10">21</strain>
    </source>
</reference>
<dbReference type="SUPFAM" id="SSF82649">
    <property type="entry name" value="SufE/NifU"/>
    <property type="match status" value="1"/>
</dbReference>
<keyword evidence="4 9" id="KW-0436">Ligase</keyword>
<dbReference type="Gene3D" id="3.30.390.50">
    <property type="entry name" value="CO dehydrogenase flavoprotein, C-terminal domain"/>
    <property type="match status" value="1"/>
</dbReference>
<dbReference type="SUPFAM" id="SSF55681">
    <property type="entry name" value="Class II aaRS and biotin synthetases"/>
    <property type="match status" value="1"/>
</dbReference>
<accession>A0A2V1JSY8</accession>
<comment type="caution">
    <text evidence="9">The sequence shown here is derived from an EMBL/GenBank/DDBJ whole genome shotgun (WGS) entry which is preliminary data.</text>
</comment>
<keyword evidence="10" id="KW-1185">Reference proteome</keyword>
<dbReference type="InterPro" id="IPR004562">
    <property type="entry name" value="LipoylTrfase_LipoateP_Ligase"/>
</dbReference>
<evidence type="ECO:0000256" key="3">
    <source>
        <dbReference type="ARBA" id="ARBA00012367"/>
    </source>
</evidence>
<dbReference type="PROSITE" id="PS51733">
    <property type="entry name" value="BPL_LPL_CATALYTIC"/>
    <property type="match status" value="1"/>
</dbReference>
<dbReference type="GO" id="GO:0005524">
    <property type="term" value="F:ATP binding"/>
    <property type="evidence" value="ECO:0007669"/>
    <property type="project" value="UniProtKB-KW"/>
</dbReference>
<dbReference type="EC" id="6.3.1.20" evidence="3"/>
<dbReference type="PANTHER" id="PTHR12561">
    <property type="entry name" value="LIPOATE-PROTEIN LIGASE"/>
    <property type="match status" value="1"/>
</dbReference>
<dbReference type="InterPro" id="IPR019491">
    <property type="entry name" value="Lipoate_protein_ligase_C"/>
</dbReference>
<dbReference type="UniPathway" id="UPA00537">
    <property type="reaction ID" value="UER00594"/>
</dbReference>
<keyword evidence="6" id="KW-0067">ATP-binding</keyword>
<evidence type="ECO:0000256" key="4">
    <source>
        <dbReference type="ARBA" id="ARBA00022598"/>
    </source>
</evidence>
<keyword evidence="5" id="KW-0547">Nucleotide-binding</keyword>